<evidence type="ECO:0000259" key="9">
    <source>
        <dbReference type="Pfam" id="PF07106"/>
    </source>
</evidence>
<feature type="coiled-coil region" evidence="8">
    <location>
        <begin position="75"/>
        <end position="132"/>
    </location>
</feature>
<dbReference type="InterPro" id="IPR036390">
    <property type="entry name" value="WH_DNA-bd_sf"/>
</dbReference>
<feature type="domain" description="Leucine zipper with capping helix" evidence="10">
    <location>
        <begin position="143"/>
        <end position="198"/>
    </location>
</feature>
<name>A0AAW1S0S4_9CHLO</name>
<feature type="domain" description="Homologous-pairing protein 2 winged helix" evidence="9">
    <location>
        <begin position="2"/>
        <end position="61"/>
    </location>
</feature>
<dbReference type="GO" id="GO:0007129">
    <property type="term" value="P:homologous chromosome pairing at meiosis"/>
    <property type="evidence" value="ECO:0007669"/>
    <property type="project" value="TreeGrafter"/>
</dbReference>
<evidence type="ECO:0000256" key="7">
    <source>
        <dbReference type="ARBA" id="ARBA00023254"/>
    </source>
</evidence>
<keyword evidence="4 8" id="KW-0175">Coiled coil</keyword>
<gene>
    <name evidence="11" type="ORF">WJX81_003677</name>
</gene>
<sequence>MAEERVLQFLTAHSRPWNALGVSDHLAQFGIKKPQVQRALDTLCEGSKITCKEFGKAKIYLPLQPDEAGLSKEELEALQQSNAVLQEVLRAASEDVASKEKELQGLSCSLTVEQLDARSAELTEQLAEVSKRLGDLRAGAKLVSPAERAALEKAFAAAMGHWAKRRRIFRGVWDQVSENIDQNVRELWEEIGVETDEAAGADLSALQQLLPAKRARH</sequence>
<evidence type="ECO:0000256" key="2">
    <source>
        <dbReference type="ARBA" id="ARBA00007922"/>
    </source>
</evidence>
<dbReference type="Pfam" id="PF18517">
    <property type="entry name" value="LZ3wCH"/>
    <property type="match status" value="1"/>
</dbReference>
<comment type="subcellular location">
    <subcellularLocation>
        <location evidence="1">Nucleus</location>
    </subcellularLocation>
</comment>
<evidence type="ECO:0000313" key="12">
    <source>
        <dbReference type="Proteomes" id="UP001445335"/>
    </source>
</evidence>
<dbReference type="SUPFAM" id="SSF46785">
    <property type="entry name" value="Winged helix' DNA-binding domain"/>
    <property type="match status" value="1"/>
</dbReference>
<evidence type="ECO:0000256" key="8">
    <source>
        <dbReference type="SAM" id="Coils"/>
    </source>
</evidence>
<comment type="caution">
    <text evidence="11">The sequence shown here is derived from an EMBL/GenBank/DDBJ whole genome shotgun (WGS) entry which is preliminary data.</text>
</comment>
<dbReference type="GO" id="GO:0120231">
    <property type="term" value="C:DNA recombinase auxiliary factor complex"/>
    <property type="evidence" value="ECO:0007669"/>
    <property type="project" value="TreeGrafter"/>
</dbReference>
<reference evidence="11 12" key="1">
    <citation type="journal article" date="2024" name="Nat. Commun.">
        <title>Phylogenomics reveals the evolutionary origins of lichenization in chlorophyte algae.</title>
        <authorList>
            <person name="Puginier C."/>
            <person name="Libourel C."/>
            <person name="Otte J."/>
            <person name="Skaloud P."/>
            <person name="Haon M."/>
            <person name="Grisel S."/>
            <person name="Petersen M."/>
            <person name="Berrin J.G."/>
            <person name="Delaux P.M."/>
            <person name="Dal Grande F."/>
            <person name="Keller J."/>
        </authorList>
    </citation>
    <scope>NUCLEOTIDE SEQUENCE [LARGE SCALE GENOMIC DNA]</scope>
    <source>
        <strain evidence="11 12">SAG 245.80</strain>
    </source>
</reference>
<dbReference type="GO" id="GO:0000709">
    <property type="term" value="P:meiotic joint molecule formation"/>
    <property type="evidence" value="ECO:0007669"/>
    <property type="project" value="TreeGrafter"/>
</dbReference>
<proteinExistence type="inferred from homology"/>
<keyword evidence="7" id="KW-0469">Meiosis</keyword>
<dbReference type="GO" id="GO:0003690">
    <property type="term" value="F:double-stranded DNA binding"/>
    <property type="evidence" value="ECO:0007669"/>
    <property type="project" value="TreeGrafter"/>
</dbReference>
<accession>A0AAW1S0S4</accession>
<organism evidence="11 12">
    <name type="scientific">Elliptochloris bilobata</name>
    <dbReference type="NCBI Taxonomy" id="381761"/>
    <lineage>
        <taxon>Eukaryota</taxon>
        <taxon>Viridiplantae</taxon>
        <taxon>Chlorophyta</taxon>
        <taxon>core chlorophytes</taxon>
        <taxon>Trebouxiophyceae</taxon>
        <taxon>Trebouxiophyceae incertae sedis</taxon>
        <taxon>Elliptochloris clade</taxon>
        <taxon>Elliptochloris</taxon>
    </lineage>
</organism>
<dbReference type="InterPro" id="IPR036388">
    <property type="entry name" value="WH-like_DNA-bd_sf"/>
</dbReference>
<dbReference type="InterPro" id="IPR040661">
    <property type="entry name" value="LZ3wCH"/>
</dbReference>
<comment type="similarity">
    <text evidence="2">Belongs to the HOP2 family.</text>
</comment>
<evidence type="ECO:0000259" key="10">
    <source>
        <dbReference type="Pfam" id="PF18517"/>
    </source>
</evidence>
<keyword evidence="5" id="KW-0233">DNA recombination</keyword>
<dbReference type="PANTHER" id="PTHR15938">
    <property type="entry name" value="TBP-1 INTERACTING PROTEIN"/>
    <property type="match status" value="1"/>
</dbReference>
<dbReference type="Pfam" id="PF07106">
    <property type="entry name" value="WHD_TBPIP"/>
    <property type="match status" value="1"/>
</dbReference>
<protein>
    <recommendedName>
        <fullName evidence="3">Homologous-pairing protein 2 homolog</fullName>
    </recommendedName>
</protein>
<evidence type="ECO:0000256" key="6">
    <source>
        <dbReference type="ARBA" id="ARBA00023242"/>
    </source>
</evidence>
<dbReference type="GO" id="GO:0120230">
    <property type="term" value="F:recombinase activator activity"/>
    <property type="evidence" value="ECO:0007669"/>
    <property type="project" value="TreeGrafter"/>
</dbReference>
<evidence type="ECO:0000256" key="4">
    <source>
        <dbReference type="ARBA" id="ARBA00023054"/>
    </source>
</evidence>
<evidence type="ECO:0000313" key="11">
    <source>
        <dbReference type="EMBL" id="KAK9839241.1"/>
    </source>
</evidence>
<evidence type="ECO:0000256" key="1">
    <source>
        <dbReference type="ARBA" id="ARBA00004123"/>
    </source>
</evidence>
<dbReference type="InterPro" id="IPR010776">
    <property type="entry name" value="Hop2_WH_dom"/>
</dbReference>
<dbReference type="AlphaFoldDB" id="A0AAW1S0S4"/>
<dbReference type="Proteomes" id="UP001445335">
    <property type="component" value="Unassembled WGS sequence"/>
</dbReference>
<dbReference type="Gene3D" id="1.10.10.10">
    <property type="entry name" value="Winged helix-like DNA-binding domain superfamily/Winged helix DNA-binding domain"/>
    <property type="match status" value="1"/>
</dbReference>
<keyword evidence="12" id="KW-1185">Reference proteome</keyword>
<keyword evidence="6" id="KW-0539">Nucleus</keyword>
<dbReference type="GO" id="GO:0010774">
    <property type="term" value="P:meiotic strand invasion involved in reciprocal meiotic recombination"/>
    <property type="evidence" value="ECO:0007669"/>
    <property type="project" value="TreeGrafter"/>
</dbReference>
<dbReference type="PANTHER" id="PTHR15938:SF0">
    <property type="entry name" value="HOMOLOGOUS-PAIRING PROTEIN 2 HOMOLOG"/>
    <property type="match status" value="1"/>
</dbReference>
<dbReference type="EMBL" id="JALJOU010000017">
    <property type="protein sequence ID" value="KAK9839241.1"/>
    <property type="molecule type" value="Genomic_DNA"/>
</dbReference>
<dbReference type="GO" id="GO:0000794">
    <property type="term" value="C:condensed nuclear chromosome"/>
    <property type="evidence" value="ECO:0007669"/>
    <property type="project" value="TreeGrafter"/>
</dbReference>
<evidence type="ECO:0000256" key="5">
    <source>
        <dbReference type="ARBA" id="ARBA00023172"/>
    </source>
</evidence>
<evidence type="ECO:0000256" key="3">
    <source>
        <dbReference type="ARBA" id="ARBA00016093"/>
    </source>
</evidence>